<sequence length="180" mass="19489">MRIPNRRLTHKYFWLTKPAKCGKQGIRLGGRVVLMCIIIFAPIVGIGASSSAFALLLYDHFVNSESRALKESSSRLPLAFLGDPISLLPLIPMSSGLFFSLGMELTYISLLNYDTDSYLTYAASAMAATNILNRVLGAVMPLMARPLYMTVGVKWGTSVLGFLCVALAVMALCSTGMARG</sequence>
<evidence type="ECO:0000256" key="5">
    <source>
        <dbReference type="SAM" id="Phobius"/>
    </source>
</evidence>
<organism evidence="6 7">
    <name type="scientific">Ascodesmis nigricans</name>
    <dbReference type="NCBI Taxonomy" id="341454"/>
    <lineage>
        <taxon>Eukaryota</taxon>
        <taxon>Fungi</taxon>
        <taxon>Dikarya</taxon>
        <taxon>Ascomycota</taxon>
        <taxon>Pezizomycotina</taxon>
        <taxon>Pezizomycetes</taxon>
        <taxon>Pezizales</taxon>
        <taxon>Ascodesmidaceae</taxon>
        <taxon>Ascodesmis</taxon>
    </lineage>
</organism>
<evidence type="ECO:0000256" key="2">
    <source>
        <dbReference type="ARBA" id="ARBA00022692"/>
    </source>
</evidence>
<keyword evidence="4 5" id="KW-0472">Membrane</keyword>
<feature type="transmembrane region" description="Helical" evidence="5">
    <location>
        <begin position="119"/>
        <end position="143"/>
    </location>
</feature>
<accession>A0A4S2MS62</accession>
<gene>
    <name evidence="6" type="ORF">EX30DRAFT_397855</name>
</gene>
<reference evidence="6 7" key="1">
    <citation type="submission" date="2019-04" db="EMBL/GenBank/DDBJ databases">
        <title>Comparative genomics and transcriptomics to analyze fruiting body development in filamentous ascomycetes.</title>
        <authorList>
            <consortium name="DOE Joint Genome Institute"/>
            <person name="Lutkenhaus R."/>
            <person name="Traeger S."/>
            <person name="Breuer J."/>
            <person name="Kuo A."/>
            <person name="Lipzen A."/>
            <person name="Pangilinan J."/>
            <person name="Dilworth D."/>
            <person name="Sandor L."/>
            <person name="Poggeler S."/>
            <person name="Barry K."/>
            <person name="Grigoriev I.V."/>
            <person name="Nowrousian M."/>
        </authorList>
    </citation>
    <scope>NUCLEOTIDE SEQUENCE [LARGE SCALE GENOMIC DNA]</scope>
    <source>
        <strain evidence="6 7">CBS 389.68</strain>
    </source>
</reference>
<dbReference type="PANTHER" id="PTHR23502">
    <property type="entry name" value="MAJOR FACILITATOR SUPERFAMILY"/>
    <property type="match status" value="1"/>
</dbReference>
<feature type="transmembrane region" description="Helical" evidence="5">
    <location>
        <begin position="32"/>
        <end position="58"/>
    </location>
</feature>
<proteinExistence type="predicted"/>
<dbReference type="PANTHER" id="PTHR23502:SF74">
    <property type="entry name" value="MAJOR FACILITATOR SUPERFAMILY (MFS) PROFILE DOMAIN-CONTAINING PROTEIN"/>
    <property type="match status" value="1"/>
</dbReference>
<dbReference type="AlphaFoldDB" id="A0A4S2MS62"/>
<evidence type="ECO:0000256" key="4">
    <source>
        <dbReference type="ARBA" id="ARBA00023136"/>
    </source>
</evidence>
<dbReference type="STRING" id="341454.A0A4S2MS62"/>
<dbReference type="InParanoid" id="A0A4S2MS62"/>
<comment type="subcellular location">
    <subcellularLocation>
        <location evidence="1">Membrane</location>
        <topology evidence="1">Multi-pass membrane protein</topology>
    </subcellularLocation>
</comment>
<dbReference type="GO" id="GO:0022857">
    <property type="term" value="F:transmembrane transporter activity"/>
    <property type="evidence" value="ECO:0007669"/>
    <property type="project" value="TreeGrafter"/>
</dbReference>
<dbReference type="OrthoDB" id="5141738at2759"/>
<keyword evidence="7" id="KW-1185">Reference proteome</keyword>
<feature type="transmembrane region" description="Helical" evidence="5">
    <location>
        <begin position="155"/>
        <end position="178"/>
    </location>
</feature>
<protein>
    <recommendedName>
        <fullName evidence="8">MFS general substrate transporter</fullName>
    </recommendedName>
</protein>
<dbReference type="GO" id="GO:0005886">
    <property type="term" value="C:plasma membrane"/>
    <property type="evidence" value="ECO:0007669"/>
    <property type="project" value="TreeGrafter"/>
</dbReference>
<dbReference type="Proteomes" id="UP000298138">
    <property type="component" value="Unassembled WGS sequence"/>
</dbReference>
<evidence type="ECO:0000313" key="7">
    <source>
        <dbReference type="Proteomes" id="UP000298138"/>
    </source>
</evidence>
<name>A0A4S2MS62_9PEZI</name>
<evidence type="ECO:0000256" key="3">
    <source>
        <dbReference type="ARBA" id="ARBA00022989"/>
    </source>
</evidence>
<dbReference type="EMBL" id="ML220142">
    <property type="protein sequence ID" value="TGZ78357.1"/>
    <property type="molecule type" value="Genomic_DNA"/>
</dbReference>
<evidence type="ECO:0008006" key="8">
    <source>
        <dbReference type="Google" id="ProtNLM"/>
    </source>
</evidence>
<keyword evidence="3 5" id="KW-1133">Transmembrane helix</keyword>
<evidence type="ECO:0000313" key="6">
    <source>
        <dbReference type="EMBL" id="TGZ78357.1"/>
    </source>
</evidence>
<evidence type="ECO:0000256" key="1">
    <source>
        <dbReference type="ARBA" id="ARBA00004141"/>
    </source>
</evidence>
<keyword evidence="2 5" id="KW-0812">Transmembrane</keyword>